<dbReference type="PROSITE" id="PS51375">
    <property type="entry name" value="PPR"/>
    <property type="match status" value="1"/>
</dbReference>
<keyword evidence="1" id="KW-0677">Repeat</keyword>
<dbReference type="InterPro" id="IPR002885">
    <property type="entry name" value="PPR_rpt"/>
</dbReference>
<comment type="caution">
    <text evidence="3">The sequence shown here is derived from an EMBL/GenBank/DDBJ whole genome shotgun (WGS) entry which is preliminary data.</text>
</comment>
<dbReference type="EMBL" id="JAJJMA010072602">
    <property type="protein sequence ID" value="MCL7027833.1"/>
    <property type="molecule type" value="Genomic_DNA"/>
</dbReference>
<evidence type="ECO:0000313" key="3">
    <source>
        <dbReference type="EMBL" id="MCL7027833.1"/>
    </source>
</evidence>
<protein>
    <recommendedName>
        <fullName evidence="5">Pentatricopeptide repeat-containing protein</fullName>
    </recommendedName>
</protein>
<gene>
    <name evidence="3" type="ORF">MKW94_025426</name>
</gene>
<dbReference type="AlphaFoldDB" id="A0AA41S617"/>
<evidence type="ECO:0008006" key="5">
    <source>
        <dbReference type="Google" id="ProtNLM"/>
    </source>
</evidence>
<dbReference type="NCBIfam" id="TIGR00756">
    <property type="entry name" value="PPR"/>
    <property type="match status" value="2"/>
</dbReference>
<evidence type="ECO:0000256" key="2">
    <source>
        <dbReference type="PROSITE-ProRule" id="PRU00708"/>
    </source>
</evidence>
<dbReference type="Pfam" id="PF01535">
    <property type="entry name" value="PPR"/>
    <property type="match status" value="1"/>
</dbReference>
<feature type="repeat" description="PPR" evidence="2">
    <location>
        <begin position="57"/>
        <end position="91"/>
    </location>
</feature>
<dbReference type="GO" id="GO:0009451">
    <property type="term" value="P:RNA modification"/>
    <property type="evidence" value="ECO:0007669"/>
    <property type="project" value="InterPro"/>
</dbReference>
<keyword evidence="4" id="KW-1185">Reference proteome</keyword>
<dbReference type="GO" id="GO:0003723">
    <property type="term" value="F:RNA binding"/>
    <property type="evidence" value="ECO:0007669"/>
    <property type="project" value="InterPro"/>
</dbReference>
<dbReference type="InterPro" id="IPR011990">
    <property type="entry name" value="TPR-like_helical_dom_sf"/>
</dbReference>
<dbReference type="Gene3D" id="1.25.40.10">
    <property type="entry name" value="Tetratricopeptide repeat domain"/>
    <property type="match status" value="1"/>
</dbReference>
<accession>A0AA41S617</accession>
<sequence length="109" mass="12821">MPLRKFLQMQKRLKSVQRHFAVNRPAKRFDVITVAMYFKCGNMEDAVKFFDLMTKHHIVSWNCLISGHVLHRNGVKALYVWSKMEEMGMKPESLTFMLILRSVGPLPPW</sequence>
<name>A0AA41S617_PAPNU</name>
<reference evidence="3" key="1">
    <citation type="submission" date="2022-03" db="EMBL/GenBank/DDBJ databases">
        <title>A functionally conserved STORR gene fusion in Papaver species that diverged 16.8 million years ago.</title>
        <authorList>
            <person name="Catania T."/>
        </authorList>
    </citation>
    <scope>NUCLEOTIDE SEQUENCE</scope>
    <source>
        <strain evidence="3">S-191538</strain>
    </source>
</reference>
<evidence type="ECO:0000313" key="4">
    <source>
        <dbReference type="Proteomes" id="UP001177140"/>
    </source>
</evidence>
<evidence type="ECO:0000256" key="1">
    <source>
        <dbReference type="ARBA" id="ARBA00022737"/>
    </source>
</evidence>
<dbReference type="PANTHER" id="PTHR47926">
    <property type="entry name" value="PENTATRICOPEPTIDE REPEAT-CONTAINING PROTEIN"/>
    <property type="match status" value="1"/>
</dbReference>
<dbReference type="PANTHER" id="PTHR47926:SF512">
    <property type="entry name" value="REPEAT (PPR) SUPERFAMILY PROTEIN, PUTATIVE-RELATED"/>
    <property type="match status" value="1"/>
</dbReference>
<dbReference type="Pfam" id="PF13041">
    <property type="entry name" value="PPR_2"/>
    <property type="match status" value="1"/>
</dbReference>
<dbReference type="InterPro" id="IPR046960">
    <property type="entry name" value="PPR_At4g14850-like_plant"/>
</dbReference>
<proteinExistence type="predicted"/>
<dbReference type="Proteomes" id="UP001177140">
    <property type="component" value="Unassembled WGS sequence"/>
</dbReference>
<organism evidence="3 4">
    <name type="scientific">Papaver nudicaule</name>
    <name type="common">Iceland poppy</name>
    <dbReference type="NCBI Taxonomy" id="74823"/>
    <lineage>
        <taxon>Eukaryota</taxon>
        <taxon>Viridiplantae</taxon>
        <taxon>Streptophyta</taxon>
        <taxon>Embryophyta</taxon>
        <taxon>Tracheophyta</taxon>
        <taxon>Spermatophyta</taxon>
        <taxon>Magnoliopsida</taxon>
        <taxon>Ranunculales</taxon>
        <taxon>Papaveraceae</taxon>
        <taxon>Papaveroideae</taxon>
        <taxon>Papaver</taxon>
    </lineage>
</organism>